<feature type="domain" description="HTH tetR-type" evidence="5">
    <location>
        <begin position="17"/>
        <end position="77"/>
    </location>
</feature>
<evidence type="ECO:0000313" key="6">
    <source>
        <dbReference type="EMBL" id="NUU56598.1"/>
    </source>
</evidence>
<dbReference type="InterPro" id="IPR009057">
    <property type="entry name" value="Homeodomain-like_sf"/>
</dbReference>
<accession>A0ABX2MRB6</accession>
<dbReference type="SUPFAM" id="SSF46689">
    <property type="entry name" value="Homeodomain-like"/>
    <property type="match status" value="1"/>
</dbReference>
<dbReference type="PANTHER" id="PTHR30055:SF234">
    <property type="entry name" value="HTH-TYPE TRANSCRIPTIONAL REGULATOR BETI"/>
    <property type="match status" value="1"/>
</dbReference>
<gene>
    <name evidence="6" type="ORF">HP548_21190</name>
</gene>
<evidence type="ECO:0000256" key="3">
    <source>
        <dbReference type="ARBA" id="ARBA00023163"/>
    </source>
</evidence>
<organism evidence="6 7">
    <name type="scientific">Paenibacillus taichungensis</name>
    <dbReference type="NCBI Taxonomy" id="484184"/>
    <lineage>
        <taxon>Bacteria</taxon>
        <taxon>Bacillati</taxon>
        <taxon>Bacillota</taxon>
        <taxon>Bacilli</taxon>
        <taxon>Bacillales</taxon>
        <taxon>Paenibacillaceae</taxon>
        <taxon>Paenibacillus</taxon>
    </lineage>
</organism>
<evidence type="ECO:0000313" key="7">
    <source>
        <dbReference type="Proteomes" id="UP000577724"/>
    </source>
</evidence>
<evidence type="ECO:0000259" key="5">
    <source>
        <dbReference type="PROSITE" id="PS50977"/>
    </source>
</evidence>
<comment type="caution">
    <text evidence="6">The sequence shown here is derived from an EMBL/GenBank/DDBJ whole genome shotgun (WGS) entry which is preliminary data.</text>
</comment>
<keyword evidence="7" id="KW-1185">Reference proteome</keyword>
<dbReference type="Pfam" id="PF00440">
    <property type="entry name" value="TetR_N"/>
    <property type="match status" value="1"/>
</dbReference>
<dbReference type="PROSITE" id="PS50977">
    <property type="entry name" value="HTH_TETR_2"/>
    <property type="match status" value="1"/>
</dbReference>
<protein>
    <submittedName>
        <fullName evidence="6">TetR/AcrR family transcriptional regulator</fullName>
    </submittedName>
</protein>
<dbReference type="InterPro" id="IPR050109">
    <property type="entry name" value="HTH-type_TetR-like_transc_reg"/>
</dbReference>
<evidence type="ECO:0000256" key="1">
    <source>
        <dbReference type="ARBA" id="ARBA00023015"/>
    </source>
</evidence>
<keyword evidence="3" id="KW-0804">Transcription</keyword>
<proteinExistence type="predicted"/>
<evidence type="ECO:0000256" key="2">
    <source>
        <dbReference type="ARBA" id="ARBA00023125"/>
    </source>
</evidence>
<sequence length="199" mass="22827">MVDKTNTTSRSERRDAAENRQRILDVASKLFELHGVERVSMNQIASEAQIGAGTLYRRYRNKSELCMDLIKDNATLFFEEVEIYLQENAEHPPSERLRGLLTLFIQFREKNAELLSGIENEVYQGSESRTSSPLYEQLHQQLFGLFEEMATGNGESQAISLFKTDMLLTAMSNDSYLFQKNVRGNSPDRIVEQLCLTFL</sequence>
<feature type="DNA-binding region" description="H-T-H motif" evidence="4">
    <location>
        <begin position="40"/>
        <end position="59"/>
    </location>
</feature>
<keyword evidence="2 4" id="KW-0238">DNA-binding</keyword>
<evidence type="ECO:0000256" key="4">
    <source>
        <dbReference type="PROSITE-ProRule" id="PRU00335"/>
    </source>
</evidence>
<reference evidence="6 7" key="1">
    <citation type="submission" date="2020-05" db="EMBL/GenBank/DDBJ databases">
        <title>Genome Sequencing of Type Strains.</title>
        <authorList>
            <person name="Lemaire J.F."/>
            <person name="Inderbitzin P."/>
            <person name="Gregorio O.A."/>
            <person name="Collins S.B."/>
            <person name="Wespe N."/>
            <person name="Knight-Connoni V."/>
        </authorList>
    </citation>
    <scope>NUCLEOTIDE SEQUENCE [LARGE SCALE GENOMIC DNA]</scope>
    <source>
        <strain evidence="6 7">DSM 19942</strain>
    </source>
</reference>
<keyword evidence="1" id="KW-0805">Transcription regulation</keyword>
<dbReference type="PANTHER" id="PTHR30055">
    <property type="entry name" value="HTH-TYPE TRANSCRIPTIONAL REGULATOR RUTR"/>
    <property type="match status" value="1"/>
</dbReference>
<dbReference type="EMBL" id="JABMCC010000115">
    <property type="protein sequence ID" value="NUU56598.1"/>
    <property type="molecule type" value="Genomic_DNA"/>
</dbReference>
<dbReference type="InterPro" id="IPR001647">
    <property type="entry name" value="HTH_TetR"/>
</dbReference>
<dbReference type="PRINTS" id="PR00455">
    <property type="entry name" value="HTHTETR"/>
</dbReference>
<name>A0ABX2MRB6_9BACL</name>
<dbReference type="Proteomes" id="UP000577724">
    <property type="component" value="Unassembled WGS sequence"/>
</dbReference>
<dbReference type="Gene3D" id="1.10.357.10">
    <property type="entry name" value="Tetracycline Repressor, domain 2"/>
    <property type="match status" value="1"/>
</dbReference>